<evidence type="ECO:0000259" key="1">
    <source>
        <dbReference type="Pfam" id="PF01850"/>
    </source>
</evidence>
<dbReference type="SUPFAM" id="SSF88723">
    <property type="entry name" value="PIN domain-like"/>
    <property type="match status" value="1"/>
</dbReference>
<dbReference type="InterPro" id="IPR002716">
    <property type="entry name" value="PIN_dom"/>
</dbReference>
<dbReference type="CDD" id="cd18682">
    <property type="entry name" value="PIN_VapC-like"/>
    <property type="match status" value="1"/>
</dbReference>
<proteinExistence type="predicted"/>
<gene>
    <name evidence="2" type="ORF">WDJ50_16480</name>
</gene>
<dbReference type="RefSeq" id="WP_339097412.1">
    <property type="nucleotide sequence ID" value="NZ_CP149783.1"/>
</dbReference>
<dbReference type="Pfam" id="PF01850">
    <property type="entry name" value="PIN"/>
    <property type="match status" value="1"/>
</dbReference>
<feature type="domain" description="PIN" evidence="1">
    <location>
        <begin position="4"/>
        <end position="115"/>
    </location>
</feature>
<dbReference type="Gene3D" id="3.40.50.1010">
    <property type="entry name" value="5'-nuclease"/>
    <property type="match status" value="1"/>
</dbReference>
<dbReference type="EMBL" id="CP149783">
    <property type="protein sequence ID" value="WYF46018.1"/>
    <property type="molecule type" value="Genomic_DNA"/>
</dbReference>
<reference evidence="2" key="1">
    <citation type="submission" date="2024-03" db="EMBL/GenBank/DDBJ databases">
        <title>Deinococcus weizhi sp. nov., isolated from human skin.</title>
        <authorList>
            <person name="Wei Z."/>
            <person name="Tian F."/>
            <person name="Yang C."/>
            <person name="Xin L.T."/>
            <person name="Wen Z.J."/>
            <person name="Lan K.C."/>
            <person name="Yu L."/>
            <person name="Zhe W."/>
            <person name="Dan F.D."/>
            <person name="Jun W."/>
            <person name="Rui Z."/>
            <person name="Yong X.J."/>
            <person name="Ting Y."/>
            <person name="Wei X."/>
            <person name="Xu Z.G."/>
            <person name="Xin Z."/>
            <person name="Dong F.G."/>
            <person name="Ni X.M."/>
            <person name="Zheng M.G."/>
            <person name="Chun Y."/>
            <person name="Qian W.X."/>
        </authorList>
    </citation>
    <scope>NUCLEOTIDE SEQUENCE</scope>
    <source>
        <strain evidence="2">VB142</strain>
    </source>
</reference>
<evidence type="ECO:0000313" key="2">
    <source>
        <dbReference type="EMBL" id="WYF46018.1"/>
    </source>
</evidence>
<dbReference type="AlphaFoldDB" id="A0AAU6Q662"/>
<protein>
    <submittedName>
        <fullName evidence="2">Type II toxin-antitoxin system VapC family toxin</fullName>
    </submittedName>
</protein>
<organism evidence="2">
    <name type="scientific">Deinococcus sp. VB142</name>
    <dbReference type="NCBI Taxonomy" id="3112952"/>
    <lineage>
        <taxon>Bacteria</taxon>
        <taxon>Thermotogati</taxon>
        <taxon>Deinococcota</taxon>
        <taxon>Deinococci</taxon>
        <taxon>Deinococcales</taxon>
        <taxon>Deinococcaceae</taxon>
        <taxon>Deinococcus</taxon>
    </lineage>
</organism>
<dbReference type="InterPro" id="IPR029060">
    <property type="entry name" value="PIN-like_dom_sf"/>
</dbReference>
<accession>A0AAU6Q662</accession>
<sequence length="130" mass="13538">MSEIVLDASAVLAWMKGETGAERVEAALGGYISTVNLAEVTTKSAELGYDPADIRLDLVCMGLRVVPFSAEHSDLAAKLRPLTRVAGLSLGDRACLALALSLGLPVLTADKAWASLEVGVTVDLLRGDTA</sequence>
<name>A0AAU6Q662_9DEIO</name>